<sequence>MVLTTVREAYRLLHQADVTNTSDFEMKIWRIAWKLQVPPKVYQLMWRALTGCLATKFQLNTKYIPLDQICPMCHQATETIIHLLVLCPLQDHVGRGRV</sequence>
<accession>A0A7J6DKH5</accession>
<evidence type="ECO:0000313" key="2">
    <source>
        <dbReference type="EMBL" id="KAF4346604.1"/>
    </source>
</evidence>
<dbReference type="Proteomes" id="UP000583929">
    <property type="component" value="Unassembled WGS sequence"/>
</dbReference>
<feature type="domain" description="Reverse transcriptase zinc-binding" evidence="1">
    <location>
        <begin position="5"/>
        <end position="92"/>
    </location>
</feature>
<name>A0A7J6DKH5_CANSA</name>
<protein>
    <recommendedName>
        <fullName evidence="1">Reverse transcriptase zinc-binding domain-containing protein</fullName>
    </recommendedName>
</protein>
<dbReference type="Pfam" id="PF13966">
    <property type="entry name" value="zf-RVT"/>
    <property type="match status" value="1"/>
</dbReference>
<comment type="caution">
    <text evidence="2">The sequence shown here is derived from an EMBL/GenBank/DDBJ whole genome shotgun (WGS) entry which is preliminary data.</text>
</comment>
<proteinExistence type="predicted"/>
<dbReference type="AlphaFoldDB" id="A0A7J6DKH5"/>
<keyword evidence="3" id="KW-1185">Reference proteome</keyword>
<evidence type="ECO:0000259" key="1">
    <source>
        <dbReference type="Pfam" id="PF13966"/>
    </source>
</evidence>
<organism evidence="2 3">
    <name type="scientific">Cannabis sativa</name>
    <name type="common">Hemp</name>
    <name type="synonym">Marijuana</name>
    <dbReference type="NCBI Taxonomy" id="3483"/>
    <lineage>
        <taxon>Eukaryota</taxon>
        <taxon>Viridiplantae</taxon>
        <taxon>Streptophyta</taxon>
        <taxon>Embryophyta</taxon>
        <taxon>Tracheophyta</taxon>
        <taxon>Spermatophyta</taxon>
        <taxon>Magnoliopsida</taxon>
        <taxon>eudicotyledons</taxon>
        <taxon>Gunneridae</taxon>
        <taxon>Pentapetalae</taxon>
        <taxon>rosids</taxon>
        <taxon>fabids</taxon>
        <taxon>Rosales</taxon>
        <taxon>Cannabaceae</taxon>
        <taxon>Cannabis</taxon>
    </lineage>
</organism>
<evidence type="ECO:0000313" key="3">
    <source>
        <dbReference type="Proteomes" id="UP000583929"/>
    </source>
</evidence>
<dbReference type="EMBL" id="JAATIQ010000962">
    <property type="protein sequence ID" value="KAF4346604.1"/>
    <property type="molecule type" value="Genomic_DNA"/>
</dbReference>
<dbReference type="InterPro" id="IPR026960">
    <property type="entry name" value="RVT-Znf"/>
</dbReference>
<reference evidence="2 3" key="1">
    <citation type="journal article" date="2020" name="bioRxiv">
        <title>Sequence and annotation of 42 cannabis genomes reveals extensive copy number variation in cannabinoid synthesis and pathogen resistance genes.</title>
        <authorList>
            <person name="Mckernan K.J."/>
            <person name="Helbert Y."/>
            <person name="Kane L.T."/>
            <person name="Ebling H."/>
            <person name="Zhang L."/>
            <person name="Liu B."/>
            <person name="Eaton Z."/>
            <person name="Mclaughlin S."/>
            <person name="Kingan S."/>
            <person name="Baybayan P."/>
            <person name="Concepcion G."/>
            <person name="Jordan M."/>
            <person name="Riva A."/>
            <person name="Barbazuk W."/>
            <person name="Harkins T."/>
        </authorList>
    </citation>
    <scope>NUCLEOTIDE SEQUENCE [LARGE SCALE GENOMIC DNA]</scope>
    <source>
        <strain evidence="3">cv. Jamaican Lion 4</strain>
        <tissue evidence="2">Leaf</tissue>
    </source>
</reference>
<gene>
    <name evidence="2" type="ORF">G4B88_016804</name>
</gene>